<evidence type="ECO:0000256" key="3">
    <source>
        <dbReference type="ARBA" id="ARBA00023180"/>
    </source>
</evidence>
<evidence type="ECO:0000313" key="7">
    <source>
        <dbReference type="Proteomes" id="UP000194000"/>
    </source>
</evidence>
<dbReference type="STRING" id="1260918.AWC06_18225"/>
<evidence type="ECO:0000256" key="1">
    <source>
        <dbReference type="ARBA" id="ARBA00009191"/>
    </source>
</evidence>
<evidence type="ECO:0000256" key="2">
    <source>
        <dbReference type="ARBA" id="ARBA00022553"/>
    </source>
</evidence>
<dbReference type="Gene3D" id="2.120.10.30">
    <property type="entry name" value="TolB, C-terminal domain"/>
    <property type="match status" value="1"/>
</dbReference>
<comment type="caution">
    <text evidence="6">The sequence shown here is derived from an EMBL/GenBank/DDBJ whole genome shotgun (WGS) entry which is preliminary data.</text>
</comment>
<accession>A0A1X1URJ9</accession>
<evidence type="ECO:0000313" key="6">
    <source>
        <dbReference type="EMBL" id="ORV59298.1"/>
    </source>
</evidence>
<keyword evidence="2" id="KW-0597">Phosphoprotein</keyword>
<evidence type="ECO:0000259" key="5">
    <source>
        <dbReference type="Pfam" id="PF03088"/>
    </source>
</evidence>
<proteinExistence type="inferred from homology"/>
<dbReference type="GO" id="GO:0012505">
    <property type="term" value="C:endomembrane system"/>
    <property type="evidence" value="ECO:0007669"/>
    <property type="project" value="TreeGrafter"/>
</dbReference>
<dbReference type="Pfam" id="PF20067">
    <property type="entry name" value="SSL_N"/>
    <property type="match status" value="1"/>
</dbReference>
<keyword evidence="7" id="KW-1185">Reference proteome</keyword>
<reference evidence="6 7" key="1">
    <citation type="submission" date="2016-01" db="EMBL/GenBank/DDBJ databases">
        <title>The new phylogeny of the genus Mycobacterium.</title>
        <authorList>
            <person name="Tarcisio F."/>
            <person name="Conor M."/>
            <person name="Antonella G."/>
            <person name="Elisabetta G."/>
            <person name="Giulia F.S."/>
            <person name="Sara T."/>
            <person name="Anna F."/>
            <person name="Clotilde B."/>
            <person name="Roberto B."/>
            <person name="Veronica D.S."/>
            <person name="Fabio R."/>
            <person name="Monica P."/>
            <person name="Olivier J."/>
            <person name="Enrico T."/>
            <person name="Nicola S."/>
        </authorList>
    </citation>
    <scope>NUCLEOTIDE SEQUENCE [LARGE SCALE GENOMIC DNA]</scope>
    <source>
        <strain evidence="6 7">DSM 45731</strain>
    </source>
</reference>
<dbReference type="OrthoDB" id="3332247at2"/>
<organism evidence="6 7">
    <name type="scientific">Mycobacterium fragae</name>
    <dbReference type="NCBI Taxonomy" id="1260918"/>
    <lineage>
        <taxon>Bacteria</taxon>
        <taxon>Bacillati</taxon>
        <taxon>Actinomycetota</taxon>
        <taxon>Actinomycetes</taxon>
        <taxon>Mycobacteriales</taxon>
        <taxon>Mycobacteriaceae</taxon>
        <taxon>Mycobacterium</taxon>
    </lineage>
</organism>
<dbReference type="AlphaFoldDB" id="A0A1X1URJ9"/>
<dbReference type="InterPro" id="IPR018119">
    <property type="entry name" value="Strictosidine_synth_cons-reg"/>
</dbReference>
<comment type="similarity">
    <text evidence="1">Belongs to the strictosidine synthase family.</text>
</comment>
<name>A0A1X1URJ9_9MYCO</name>
<evidence type="ECO:0000256" key="4">
    <source>
        <dbReference type="SAM" id="MobiDB-lite"/>
    </source>
</evidence>
<sequence>MTKPRINPVRWQPPPVDPLPDVPSADVTVVPLPGNGPEDVVVDATGHVWTGLEDGRIVRIPTNGGEPVVVADTGGRPLGLHVARDGRVLICDSYRGLLALDPDGRTLETLAESVAGRPLMFCSNITETSDGTIYFTESTCDYRYEHFQAAVLEGRGRGGLFKLATDGTVTQLLDGLYFANGVTTTADESALVFAESQARQLSKYWLTGPQAGSVTPLAVHLAGMPDNLSTGAGGRIWGAMVTEASTALEWLMPRAPILRKIAWRLPDRLRPQIKEEVWAVAFDAETGEPVAGVRTAHPDFGAVTGLVEAAGKLWMGTINHPAVAHVDLSATTL</sequence>
<keyword evidence="3" id="KW-0325">Glycoprotein</keyword>
<gene>
    <name evidence="6" type="ORF">AWC06_18225</name>
</gene>
<dbReference type="Proteomes" id="UP000194000">
    <property type="component" value="Unassembled WGS sequence"/>
</dbReference>
<dbReference type="PANTHER" id="PTHR10426">
    <property type="entry name" value="STRICTOSIDINE SYNTHASE-RELATED"/>
    <property type="match status" value="1"/>
</dbReference>
<feature type="compositionally biased region" description="Pro residues" evidence="4">
    <location>
        <begin position="11"/>
        <end position="20"/>
    </location>
</feature>
<dbReference type="EMBL" id="LQOW01000025">
    <property type="protein sequence ID" value="ORV59298.1"/>
    <property type="molecule type" value="Genomic_DNA"/>
</dbReference>
<dbReference type="SUPFAM" id="SSF63829">
    <property type="entry name" value="Calcium-dependent phosphotriesterase"/>
    <property type="match status" value="1"/>
</dbReference>
<feature type="region of interest" description="Disordered" evidence="4">
    <location>
        <begin position="1"/>
        <end position="20"/>
    </location>
</feature>
<dbReference type="RefSeq" id="WP_085198531.1">
    <property type="nucleotide sequence ID" value="NZ_JACKVI010000014.1"/>
</dbReference>
<feature type="domain" description="Strictosidine synthase conserved region" evidence="5">
    <location>
        <begin position="129"/>
        <end position="208"/>
    </location>
</feature>
<dbReference type="Pfam" id="PF03088">
    <property type="entry name" value="Str_synth"/>
    <property type="match status" value="1"/>
</dbReference>
<dbReference type="GO" id="GO:0016787">
    <property type="term" value="F:hydrolase activity"/>
    <property type="evidence" value="ECO:0007669"/>
    <property type="project" value="TreeGrafter"/>
</dbReference>
<protein>
    <submittedName>
        <fullName evidence="6">Strictosidine synthase</fullName>
    </submittedName>
</protein>
<dbReference type="InterPro" id="IPR011042">
    <property type="entry name" value="6-blade_b-propeller_TolB-like"/>
</dbReference>
<dbReference type="PANTHER" id="PTHR10426:SF88">
    <property type="entry name" value="ADIPOCYTE PLASMA MEMBRANE-ASSOCIATED PROTEIN HEMOMUCIN-RELATED"/>
    <property type="match status" value="1"/>
</dbReference>